<keyword evidence="2" id="KW-0288">FMN</keyword>
<keyword evidence="7" id="KW-1185">Reference proteome</keyword>
<accession>A0A4P6JNE3</accession>
<gene>
    <name evidence="6" type="ORF">EPA93_12360</name>
</gene>
<dbReference type="Gene3D" id="3.20.20.30">
    <property type="entry name" value="Luciferase-like domain"/>
    <property type="match status" value="1"/>
</dbReference>
<keyword evidence="4" id="KW-0503">Monooxygenase</keyword>
<dbReference type="PANTHER" id="PTHR42847">
    <property type="entry name" value="ALKANESULFONATE MONOOXYGENASE"/>
    <property type="match status" value="1"/>
</dbReference>
<dbReference type="InterPro" id="IPR011251">
    <property type="entry name" value="Luciferase-like_dom"/>
</dbReference>
<organism evidence="6 7">
    <name type="scientific">Ktedonosporobacter rubrisoli</name>
    <dbReference type="NCBI Taxonomy" id="2509675"/>
    <lineage>
        <taxon>Bacteria</taxon>
        <taxon>Bacillati</taxon>
        <taxon>Chloroflexota</taxon>
        <taxon>Ktedonobacteria</taxon>
        <taxon>Ktedonobacterales</taxon>
        <taxon>Ktedonosporobacteraceae</taxon>
        <taxon>Ktedonosporobacter</taxon>
    </lineage>
</organism>
<evidence type="ECO:0000256" key="2">
    <source>
        <dbReference type="ARBA" id="ARBA00022643"/>
    </source>
</evidence>
<dbReference type="OrthoDB" id="151009at2"/>
<feature type="domain" description="Luciferase-like" evidence="5">
    <location>
        <begin position="16"/>
        <end position="250"/>
    </location>
</feature>
<evidence type="ECO:0000256" key="1">
    <source>
        <dbReference type="ARBA" id="ARBA00022630"/>
    </source>
</evidence>
<keyword evidence="3" id="KW-0560">Oxidoreductase</keyword>
<name>A0A4P6JNE3_KTERU</name>
<evidence type="ECO:0000256" key="3">
    <source>
        <dbReference type="ARBA" id="ARBA00023002"/>
    </source>
</evidence>
<sequence>MAMKYGIALPLSGIDGDIERLVEYAHIAEEAGWDGVFLEDYIVYWVKGGVTYDPWLALTAIALRTKRVRLGMTVTPLPSRLPWKLAREAVTLDHLSHGRLILGFGLGDPRDSHFGEVSNVKQRAEMLDEGLEILAGLMSGQPFHYEGQHYRVEHVTFEPQPLQKPRIPIWIGGFWPRKAPARRAAHWDGFCPAKVPDAQGYGSFQPADVSAIRTFIAQERTDKGPFDLCIGGYSPGDDKARARAQVGEFEQAGATWWCEFVLPDLGQAQQALTRIKQGPPR</sequence>
<reference evidence="6 7" key="1">
    <citation type="submission" date="2019-01" db="EMBL/GenBank/DDBJ databases">
        <title>Ktedonosporobacter rubrisoli SCAWS-G2.</title>
        <authorList>
            <person name="Huang Y."/>
            <person name="Yan B."/>
        </authorList>
    </citation>
    <scope>NUCLEOTIDE SEQUENCE [LARGE SCALE GENOMIC DNA]</scope>
    <source>
        <strain evidence="6 7">SCAWS-G2</strain>
    </source>
</reference>
<protein>
    <submittedName>
        <fullName evidence="6">LLM class flavin-dependent oxidoreductase</fullName>
    </submittedName>
</protein>
<dbReference type="AlphaFoldDB" id="A0A4P6JNE3"/>
<dbReference type="InterPro" id="IPR050172">
    <property type="entry name" value="SsuD_RutA_monooxygenase"/>
</dbReference>
<dbReference type="InterPro" id="IPR036661">
    <property type="entry name" value="Luciferase-like_sf"/>
</dbReference>
<dbReference type="GO" id="GO:0008726">
    <property type="term" value="F:alkanesulfonate monooxygenase activity"/>
    <property type="evidence" value="ECO:0007669"/>
    <property type="project" value="TreeGrafter"/>
</dbReference>
<evidence type="ECO:0000313" key="6">
    <source>
        <dbReference type="EMBL" id="QBD76755.1"/>
    </source>
</evidence>
<keyword evidence="1" id="KW-0285">Flavoprotein</keyword>
<dbReference type="EMBL" id="CP035758">
    <property type="protein sequence ID" value="QBD76755.1"/>
    <property type="molecule type" value="Genomic_DNA"/>
</dbReference>
<dbReference type="SUPFAM" id="SSF51679">
    <property type="entry name" value="Bacterial luciferase-like"/>
    <property type="match status" value="1"/>
</dbReference>
<proteinExistence type="predicted"/>
<dbReference type="Pfam" id="PF00296">
    <property type="entry name" value="Bac_luciferase"/>
    <property type="match status" value="1"/>
</dbReference>
<evidence type="ECO:0000256" key="4">
    <source>
        <dbReference type="ARBA" id="ARBA00023033"/>
    </source>
</evidence>
<dbReference type="GO" id="GO:0046306">
    <property type="term" value="P:alkanesulfonate catabolic process"/>
    <property type="evidence" value="ECO:0007669"/>
    <property type="project" value="TreeGrafter"/>
</dbReference>
<evidence type="ECO:0000259" key="5">
    <source>
        <dbReference type="Pfam" id="PF00296"/>
    </source>
</evidence>
<evidence type="ECO:0000313" key="7">
    <source>
        <dbReference type="Proteomes" id="UP000290365"/>
    </source>
</evidence>
<dbReference type="Proteomes" id="UP000290365">
    <property type="component" value="Chromosome"/>
</dbReference>
<dbReference type="PANTHER" id="PTHR42847:SF4">
    <property type="entry name" value="ALKANESULFONATE MONOOXYGENASE-RELATED"/>
    <property type="match status" value="1"/>
</dbReference>
<dbReference type="KEGG" id="kbs:EPA93_12360"/>